<organism evidence="6 7">
    <name type="scientific">Candidatus Accumulibacter appositus</name>
    <dbReference type="NCBI Taxonomy" id="1454003"/>
    <lineage>
        <taxon>Bacteria</taxon>
        <taxon>Pseudomonadati</taxon>
        <taxon>Pseudomonadota</taxon>
        <taxon>Betaproteobacteria</taxon>
        <taxon>Candidatus Accumulibacter</taxon>
    </lineage>
</organism>
<name>A0A011PPJ0_9PROT</name>
<dbReference type="PATRIC" id="fig|1454003.3.peg.2847"/>
<dbReference type="Proteomes" id="UP000021816">
    <property type="component" value="Unassembled WGS sequence"/>
</dbReference>
<feature type="domain" description="HTH tetR-type" evidence="5">
    <location>
        <begin position="3"/>
        <end position="63"/>
    </location>
</feature>
<dbReference type="PROSITE" id="PS50977">
    <property type="entry name" value="HTH_TETR_2"/>
    <property type="match status" value="1"/>
</dbReference>
<dbReference type="InterPro" id="IPR036271">
    <property type="entry name" value="Tet_transcr_reg_TetR-rel_C_sf"/>
</dbReference>
<evidence type="ECO:0000313" key="7">
    <source>
        <dbReference type="Proteomes" id="UP000021816"/>
    </source>
</evidence>
<accession>A0A011PPJ0</accession>
<dbReference type="SUPFAM" id="SSF48498">
    <property type="entry name" value="Tetracyclin repressor-like, C-terminal domain"/>
    <property type="match status" value="1"/>
</dbReference>
<dbReference type="InterPro" id="IPR009057">
    <property type="entry name" value="Homeodomain-like_sf"/>
</dbReference>
<dbReference type="SUPFAM" id="SSF46689">
    <property type="entry name" value="Homeodomain-like"/>
    <property type="match status" value="1"/>
</dbReference>
<dbReference type="PRINTS" id="PR00455">
    <property type="entry name" value="HTHTETR"/>
</dbReference>
<dbReference type="Pfam" id="PF00440">
    <property type="entry name" value="TetR_N"/>
    <property type="match status" value="1"/>
</dbReference>
<comment type="caution">
    <text evidence="6">The sequence shown here is derived from an EMBL/GenBank/DDBJ whole genome shotgun (WGS) entry which is preliminary data.</text>
</comment>
<evidence type="ECO:0000256" key="2">
    <source>
        <dbReference type="ARBA" id="ARBA00023125"/>
    </source>
</evidence>
<proteinExistence type="predicted"/>
<keyword evidence="2 4" id="KW-0238">DNA-binding</keyword>
<gene>
    <name evidence="6" type="primary">ttgR</name>
    <name evidence="6" type="ORF">AW10_02790</name>
</gene>
<evidence type="ECO:0000259" key="5">
    <source>
        <dbReference type="PROSITE" id="PS50977"/>
    </source>
</evidence>
<evidence type="ECO:0000256" key="1">
    <source>
        <dbReference type="ARBA" id="ARBA00023015"/>
    </source>
</evidence>
<reference evidence="6 7" key="1">
    <citation type="submission" date="2014-02" db="EMBL/GenBank/DDBJ databases">
        <title>Expanding our view of genomic diversity in Candidatus Accumulibacter clades.</title>
        <authorList>
            <person name="Skennerton C.T."/>
            <person name="Barr J.J."/>
            <person name="Slater F.R."/>
            <person name="Bond P.L."/>
            <person name="Tyson G.W."/>
        </authorList>
    </citation>
    <scope>NUCLEOTIDE SEQUENCE [LARGE SCALE GENOMIC DNA]</scope>
    <source>
        <strain evidence="7">BA-92</strain>
    </source>
</reference>
<evidence type="ECO:0000256" key="4">
    <source>
        <dbReference type="PROSITE-ProRule" id="PRU00335"/>
    </source>
</evidence>
<dbReference type="STRING" id="1454003.AW10_02790"/>
<dbReference type="EMBL" id="JEMX01000065">
    <property type="protein sequence ID" value="EXI78800.1"/>
    <property type="molecule type" value="Genomic_DNA"/>
</dbReference>
<protein>
    <submittedName>
        <fullName evidence="6">Toluene efflux pump ttgABC operon repressor</fullName>
    </submittedName>
</protein>
<dbReference type="InterPro" id="IPR001647">
    <property type="entry name" value="HTH_TetR"/>
</dbReference>
<evidence type="ECO:0000256" key="3">
    <source>
        <dbReference type="ARBA" id="ARBA00023163"/>
    </source>
</evidence>
<dbReference type="Gene3D" id="1.10.357.10">
    <property type="entry name" value="Tetracycline Repressor, domain 2"/>
    <property type="match status" value="1"/>
</dbReference>
<dbReference type="AlphaFoldDB" id="A0A011PPJ0"/>
<evidence type="ECO:0000313" key="6">
    <source>
        <dbReference type="EMBL" id="EXI78800.1"/>
    </source>
</evidence>
<dbReference type="InterPro" id="IPR050109">
    <property type="entry name" value="HTH-type_TetR-like_transc_reg"/>
</dbReference>
<dbReference type="GO" id="GO:0003700">
    <property type="term" value="F:DNA-binding transcription factor activity"/>
    <property type="evidence" value="ECO:0007669"/>
    <property type="project" value="TreeGrafter"/>
</dbReference>
<keyword evidence="1" id="KW-0805">Transcription regulation</keyword>
<feature type="DNA-binding region" description="H-T-H motif" evidence="4">
    <location>
        <begin position="26"/>
        <end position="45"/>
    </location>
</feature>
<sequence length="196" mass="21725">MAQLRRALILDAARAAFFELGLEGASMREIAKRAGYTPGAIYSYFSSREEIYAALLGESLLRLNAHVASAPDDGTPAERVRSKASAFFDFYRDNPRDLDLGFYLFQGVRPSGLTRELDAQLNGQLRAALQPTVEGLSELGLDAIACEAEVTALFAHMVGLLVLIHTGRIRMFRQHAPQLLAQYLEQLTERLQRCGH</sequence>
<keyword evidence="3" id="KW-0804">Transcription</keyword>
<dbReference type="GO" id="GO:0000976">
    <property type="term" value="F:transcription cis-regulatory region binding"/>
    <property type="evidence" value="ECO:0007669"/>
    <property type="project" value="TreeGrafter"/>
</dbReference>
<dbReference type="PANTHER" id="PTHR30055:SF234">
    <property type="entry name" value="HTH-TYPE TRANSCRIPTIONAL REGULATOR BETI"/>
    <property type="match status" value="1"/>
</dbReference>
<dbReference type="PANTHER" id="PTHR30055">
    <property type="entry name" value="HTH-TYPE TRANSCRIPTIONAL REGULATOR RUTR"/>
    <property type="match status" value="1"/>
</dbReference>